<comment type="subcellular location">
    <subcellularLocation>
        <location evidence="4">Peroxisome membrane</location>
    </subcellularLocation>
</comment>
<dbReference type="GO" id="GO:0005778">
    <property type="term" value="C:peroxisomal membrane"/>
    <property type="evidence" value="ECO:0007669"/>
    <property type="project" value="UniProtKB-SubCell"/>
</dbReference>
<dbReference type="Proteomes" id="UP000785679">
    <property type="component" value="Unassembled WGS sequence"/>
</dbReference>
<evidence type="ECO:0000256" key="5">
    <source>
        <dbReference type="SAM" id="MobiDB-lite"/>
    </source>
</evidence>
<dbReference type="PANTHER" id="PTHR12652:SF50">
    <property type="entry name" value="PEROXIN 11"/>
    <property type="match status" value="1"/>
</dbReference>
<dbReference type="InterPro" id="IPR008733">
    <property type="entry name" value="PEX11"/>
</dbReference>
<name>A0A8J8NR72_HALGN</name>
<organism evidence="6 7">
    <name type="scientific">Halteria grandinella</name>
    <dbReference type="NCBI Taxonomy" id="5974"/>
    <lineage>
        <taxon>Eukaryota</taxon>
        <taxon>Sar</taxon>
        <taxon>Alveolata</taxon>
        <taxon>Ciliophora</taxon>
        <taxon>Intramacronucleata</taxon>
        <taxon>Spirotrichea</taxon>
        <taxon>Stichotrichia</taxon>
        <taxon>Sporadotrichida</taxon>
        <taxon>Halteriidae</taxon>
        <taxon>Halteria</taxon>
    </lineage>
</organism>
<gene>
    <name evidence="6" type="ORF">FGO68_gene16391</name>
</gene>
<dbReference type="GO" id="GO:0016559">
    <property type="term" value="P:peroxisome fission"/>
    <property type="evidence" value="ECO:0007669"/>
    <property type="project" value="InterPro"/>
</dbReference>
<evidence type="ECO:0000313" key="7">
    <source>
        <dbReference type="Proteomes" id="UP000785679"/>
    </source>
</evidence>
<evidence type="ECO:0008006" key="8">
    <source>
        <dbReference type="Google" id="ProtNLM"/>
    </source>
</evidence>
<evidence type="ECO:0000256" key="2">
    <source>
        <dbReference type="ARBA" id="ARBA00023136"/>
    </source>
</evidence>
<protein>
    <recommendedName>
        <fullName evidence="8">Peroxisomal biogenesis factor 11</fullName>
    </recommendedName>
</protein>
<keyword evidence="7" id="KW-1185">Reference proteome</keyword>
<evidence type="ECO:0000256" key="4">
    <source>
        <dbReference type="ARBA" id="ARBA00046271"/>
    </source>
</evidence>
<comment type="caution">
    <text evidence="6">The sequence shown here is derived from an EMBL/GenBank/DDBJ whole genome shotgun (WGS) entry which is preliminary data.</text>
</comment>
<dbReference type="AlphaFoldDB" id="A0A8J8NR72"/>
<proteinExistence type="predicted"/>
<evidence type="ECO:0000256" key="1">
    <source>
        <dbReference type="ARBA" id="ARBA00022593"/>
    </source>
</evidence>
<evidence type="ECO:0000256" key="3">
    <source>
        <dbReference type="ARBA" id="ARBA00023140"/>
    </source>
</evidence>
<accession>A0A8J8NR72</accession>
<dbReference type="EMBL" id="RRYP01008008">
    <property type="protein sequence ID" value="TNV80086.1"/>
    <property type="molecule type" value="Genomic_DNA"/>
</dbReference>
<keyword evidence="1" id="KW-0962">Peroxisome biogenesis</keyword>
<evidence type="ECO:0000313" key="6">
    <source>
        <dbReference type="EMBL" id="TNV80086.1"/>
    </source>
</evidence>
<sequence>MIIIHHIILSNMKEQPVTAPALLKKTQENYQQMAAGLEHSTNIVQQSSLEKSGALKRKTSLEGEQGTKKTSRSMIYKLAKTFNEMTSTYEGRDKLTKLIQFGCKFLGWYHLVTDPEQSLRFLSISEKFRDARSVFRLTKFLFEIKRMQIIYENSEDKFSIIINILSRLFYLFHWLFDNMFIIMKLSDTEFPRFTGITRDALKKLSRKSWLIGISLFLVYCVKILRKTYTDESDLKVAAVNKMTVREVKENLQIMTKLRRDYQMNFARVFSDLVVCVNENDLPFKVLGKRINHGVEGTFGMLAALIYLYGLSKH</sequence>
<dbReference type="PANTHER" id="PTHR12652">
    <property type="entry name" value="PEROXISOMAL BIOGENESIS FACTOR 11"/>
    <property type="match status" value="1"/>
</dbReference>
<feature type="region of interest" description="Disordered" evidence="5">
    <location>
        <begin position="48"/>
        <end position="68"/>
    </location>
</feature>
<dbReference type="Pfam" id="PF05648">
    <property type="entry name" value="PEX11"/>
    <property type="match status" value="1"/>
</dbReference>
<keyword evidence="2" id="KW-0472">Membrane</keyword>
<dbReference type="OrthoDB" id="411017at2759"/>
<keyword evidence="3" id="KW-0576">Peroxisome</keyword>
<reference evidence="6" key="1">
    <citation type="submission" date="2019-06" db="EMBL/GenBank/DDBJ databases">
        <authorList>
            <person name="Zheng W."/>
        </authorList>
    </citation>
    <scope>NUCLEOTIDE SEQUENCE</scope>
    <source>
        <strain evidence="6">QDHG01</strain>
    </source>
</reference>